<reference evidence="1 2" key="1">
    <citation type="submission" date="2018-04" db="EMBL/GenBank/DDBJ databases">
        <title>Characteristic and Complete Genome Sequencing of A Novel Member of Infective Endocarditis Causative Bacteria: Bergeyella cardium QL-PH.</title>
        <authorList>
            <person name="Pan H."/>
            <person name="Sun E."/>
            <person name="Zhang Y."/>
        </authorList>
    </citation>
    <scope>NUCLEOTIDE SEQUENCE [LARGE SCALE GENOMIC DNA]</scope>
    <source>
        <strain evidence="1 2">HPQL</strain>
    </source>
</reference>
<dbReference type="EMBL" id="CP029149">
    <property type="protein sequence ID" value="QHN65996.1"/>
    <property type="molecule type" value="Genomic_DNA"/>
</dbReference>
<accession>A0A6P1QVG0</accession>
<evidence type="ECO:0000313" key="2">
    <source>
        <dbReference type="Proteomes" id="UP000464318"/>
    </source>
</evidence>
<name>A0A6P1QVG0_9FLAO</name>
<dbReference type="RefSeq" id="WP_120488980.1">
    <property type="nucleotide sequence ID" value="NZ_CP029149.1"/>
</dbReference>
<dbReference type="KEGG" id="bcad:DBX24_08925"/>
<dbReference type="Proteomes" id="UP000464318">
    <property type="component" value="Chromosome"/>
</dbReference>
<organism evidence="1 2">
    <name type="scientific">Bergeyella cardium</name>
    <dbReference type="NCBI Taxonomy" id="1585976"/>
    <lineage>
        <taxon>Bacteria</taxon>
        <taxon>Pseudomonadati</taxon>
        <taxon>Bacteroidota</taxon>
        <taxon>Flavobacteriia</taxon>
        <taxon>Flavobacteriales</taxon>
        <taxon>Weeksellaceae</taxon>
        <taxon>Bergeyella</taxon>
    </lineage>
</organism>
<proteinExistence type="predicted"/>
<dbReference type="AlphaFoldDB" id="A0A6P1QVG0"/>
<sequence length="166" mass="19767">MDWYLKQNIRGVIHHLESTLNKKSSNFTRLEKQTTGYYYLMALISKMDTLAYNNYGDFVDRIDFIINMFPTKRNGSLRYGKYLTHYYNFRKYIRKEYGYLHKNVIYWKTFIYLSLSGLVIGVFTNIYMGIILGLFLGHFIGISREKYVRKQGLILDSELSNSKNQN</sequence>
<evidence type="ECO:0000313" key="1">
    <source>
        <dbReference type="EMBL" id="QHN65996.1"/>
    </source>
</evidence>
<gene>
    <name evidence="1" type="ORF">DBX24_08925</name>
</gene>
<keyword evidence="2" id="KW-1185">Reference proteome</keyword>
<protein>
    <submittedName>
        <fullName evidence="1">Uncharacterized protein</fullName>
    </submittedName>
</protein>